<sequence>MATKWTKALALTGTVLGGAYLVSVMINPASGKVDTNDRLKRIVQSAAAHDTRPLIELSSFEIARVQPTNLVERLRVSGELRPINQATLRGRNSGRILQIDFREGQAVRAGDVLAKFETEDLRSVLQQRQADREGAMAEMLLAMQSLNRIEQLTGKKVTSQEQLDKAKSEVASANARLDSLAAQVEIARTALRDAEVLAPFDGIVSKLSVNQGARVGADAELLTVVDISVMEARVMVSTRDVSRVAAGQPVELAIDGFEEQVIQGEVSRISPAADDGSRFVAVYVRLANDDGRLRGGVFATGSILVRQDHDAIVVPIASLRKDDEGDYVLKLVAGDLVRQPVTVISKWLEDENAHISGLTPGDTIVTVPLPEFQPDLAVTMTKAG</sequence>
<dbReference type="PANTHER" id="PTHR30469:SF15">
    <property type="entry name" value="HLYD FAMILY OF SECRETION PROTEINS"/>
    <property type="match status" value="1"/>
</dbReference>
<feature type="domain" description="Multidrug resistance protein MdtA-like alpha-helical hairpin" evidence="3">
    <location>
        <begin position="125"/>
        <end position="192"/>
    </location>
</feature>
<dbReference type="RefSeq" id="WP_183648711.1">
    <property type="nucleotide sequence ID" value="NZ_JACIJG010000003.1"/>
</dbReference>
<evidence type="ECO:0000259" key="4">
    <source>
        <dbReference type="Pfam" id="PF25917"/>
    </source>
</evidence>
<dbReference type="PANTHER" id="PTHR30469">
    <property type="entry name" value="MULTIDRUG RESISTANCE PROTEIN MDTA"/>
    <property type="match status" value="1"/>
</dbReference>
<dbReference type="EMBL" id="JACIJG010000003">
    <property type="protein sequence ID" value="MBB5701091.1"/>
    <property type="molecule type" value="Genomic_DNA"/>
</dbReference>
<name>A0A7W9AV95_9HYPH</name>
<dbReference type="NCBIfam" id="TIGR01730">
    <property type="entry name" value="RND_mfp"/>
    <property type="match status" value="1"/>
</dbReference>
<dbReference type="Gene3D" id="1.10.287.470">
    <property type="entry name" value="Helix hairpin bin"/>
    <property type="match status" value="1"/>
</dbReference>
<dbReference type="Pfam" id="PF25917">
    <property type="entry name" value="BSH_RND"/>
    <property type="match status" value="1"/>
</dbReference>
<dbReference type="Proteomes" id="UP000555546">
    <property type="component" value="Unassembled WGS sequence"/>
</dbReference>
<evidence type="ECO:0000259" key="5">
    <source>
        <dbReference type="Pfam" id="PF25954"/>
    </source>
</evidence>
<comment type="caution">
    <text evidence="6">The sequence shown here is derived from an EMBL/GenBank/DDBJ whole genome shotgun (WGS) entry which is preliminary data.</text>
</comment>
<dbReference type="SUPFAM" id="SSF111369">
    <property type="entry name" value="HlyD-like secretion proteins"/>
    <property type="match status" value="1"/>
</dbReference>
<dbReference type="Gene3D" id="2.40.50.100">
    <property type="match status" value="1"/>
</dbReference>
<dbReference type="Pfam" id="PF25876">
    <property type="entry name" value="HH_MFP_RND"/>
    <property type="match status" value="1"/>
</dbReference>
<dbReference type="Pfam" id="PF25954">
    <property type="entry name" value="Beta-barrel_RND_2"/>
    <property type="match status" value="1"/>
</dbReference>
<feature type="coiled-coil region" evidence="2">
    <location>
        <begin position="149"/>
        <end position="183"/>
    </location>
</feature>
<keyword evidence="7" id="KW-1185">Reference proteome</keyword>
<proteinExistence type="inferred from homology"/>
<reference evidence="6 7" key="1">
    <citation type="submission" date="2020-08" db="EMBL/GenBank/DDBJ databases">
        <title>Genomic Encyclopedia of Type Strains, Phase IV (KMG-IV): sequencing the most valuable type-strain genomes for metagenomic binning, comparative biology and taxonomic classification.</title>
        <authorList>
            <person name="Goeker M."/>
        </authorList>
    </citation>
    <scope>NUCLEOTIDE SEQUENCE [LARGE SCALE GENOMIC DNA]</scope>
    <source>
        <strain evidence="6 7">DSM 26944</strain>
    </source>
</reference>
<keyword evidence="2" id="KW-0175">Coiled coil</keyword>
<evidence type="ECO:0000313" key="6">
    <source>
        <dbReference type="EMBL" id="MBB5701091.1"/>
    </source>
</evidence>
<dbReference type="GO" id="GO:1990281">
    <property type="term" value="C:efflux pump complex"/>
    <property type="evidence" value="ECO:0007669"/>
    <property type="project" value="TreeGrafter"/>
</dbReference>
<dbReference type="GO" id="GO:0015562">
    <property type="term" value="F:efflux transmembrane transporter activity"/>
    <property type="evidence" value="ECO:0007669"/>
    <property type="project" value="TreeGrafter"/>
</dbReference>
<evidence type="ECO:0000259" key="3">
    <source>
        <dbReference type="Pfam" id="PF25876"/>
    </source>
</evidence>
<dbReference type="AlphaFoldDB" id="A0A7W9AV95"/>
<comment type="similarity">
    <text evidence="1">Belongs to the membrane fusion protein (MFP) (TC 8.A.1) family.</text>
</comment>
<feature type="domain" description="CusB-like beta-barrel" evidence="5">
    <location>
        <begin position="236"/>
        <end position="302"/>
    </location>
</feature>
<dbReference type="InterPro" id="IPR058625">
    <property type="entry name" value="MdtA-like_BSH"/>
</dbReference>
<dbReference type="InterPro" id="IPR006143">
    <property type="entry name" value="RND_pump_MFP"/>
</dbReference>
<dbReference type="Gene3D" id="2.40.420.20">
    <property type="match status" value="1"/>
</dbReference>
<feature type="domain" description="Multidrug resistance protein MdtA-like barrel-sandwich hybrid" evidence="4">
    <location>
        <begin position="84"/>
        <end position="225"/>
    </location>
</feature>
<evidence type="ECO:0000256" key="1">
    <source>
        <dbReference type="ARBA" id="ARBA00009477"/>
    </source>
</evidence>
<accession>A0A7W9AV95</accession>
<gene>
    <name evidence="6" type="ORF">FHS76_000940</name>
</gene>
<dbReference type="InterPro" id="IPR058792">
    <property type="entry name" value="Beta-barrel_RND_2"/>
</dbReference>
<evidence type="ECO:0000256" key="2">
    <source>
        <dbReference type="SAM" id="Coils"/>
    </source>
</evidence>
<dbReference type="Gene3D" id="2.40.30.170">
    <property type="match status" value="1"/>
</dbReference>
<protein>
    <submittedName>
        <fullName evidence="6">RND family efflux transporter MFP subunit</fullName>
    </submittedName>
</protein>
<evidence type="ECO:0000313" key="7">
    <source>
        <dbReference type="Proteomes" id="UP000555546"/>
    </source>
</evidence>
<dbReference type="FunFam" id="2.40.30.170:FF:000010">
    <property type="entry name" value="Efflux RND transporter periplasmic adaptor subunit"/>
    <property type="match status" value="1"/>
</dbReference>
<dbReference type="InterPro" id="IPR058624">
    <property type="entry name" value="MdtA-like_HH"/>
</dbReference>
<organism evidence="6 7">
    <name type="scientific">Brucella daejeonensis</name>
    <dbReference type="NCBI Taxonomy" id="659015"/>
    <lineage>
        <taxon>Bacteria</taxon>
        <taxon>Pseudomonadati</taxon>
        <taxon>Pseudomonadota</taxon>
        <taxon>Alphaproteobacteria</taxon>
        <taxon>Hyphomicrobiales</taxon>
        <taxon>Brucellaceae</taxon>
        <taxon>Brucella/Ochrobactrum group</taxon>
        <taxon>Brucella</taxon>
    </lineage>
</organism>